<dbReference type="Proteomes" id="UP000799118">
    <property type="component" value="Unassembled WGS sequence"/>
</dbReference>
<dbReference type="AlphaFoldDB" id="A0A6A4GPJ3"/>
<dbReference type="EMBL" id="ML769787">
    <property type="protein sequence ID" value="KAE9387661.1"/>
    <property type="molecule type" value="Genomic_DNA"/>
</dbReference>
<evidence type="ECO:0000313" key="2">
    <source>
        <dbReference type="Proteomes" id="UP000799118"/>
    </source>
</evidence>
<name>A0A6A4GPJ3_9AGAR</name>
<reference evidence="1" key="1">
    <citation type="journal article" date="2019" name="Environ. Microbiol.">
        <title>Fungal ecological strategies reflected in gene transcription - a case study of two litter decomposers.</title>
        <authorList>
            <person name="Barbi F."/>
            <person name="Kohler A."/>
            <person name="Barry K."/>
            <person name="Baskaran P."/>
            <person name="Daum C."/>
            <person name="Fauchery L."/>
            <person name="Ihrmark K."/>
            <person name="Kuo A."/>
            <person name="LaButti K."/>
            <person name="Lipzen A."/>
            <person name="Morin E."/>
            <person name="Grigoriev I.V."/>
            <person name="Henrissat B."/>
            <person name="Lindahl B."/>
            <person name="Martin F."/>
        </authorList>
    </citation>
    <scope>NUCLEOTIDE SEQUENCE</scope>
    <source>
        <strain evidence="1">JB14</strain>
    </source>
</reference>
<gene>
    <name evidence="1" type="ORF">BT96DRAFT_1079046</name>
</gene>
<dbReference type="OrthoDB" id="300641at2759"/>
<feature type="non-terminal residue" evidence="1">
    <location>
        <position position="1"/>
    </location>
</feature>
<keyword evidence="2" id="KW-1185">Reference proteome</keyword>
<organism evidence="1 2">
    <name type="scientific">Gymnopus androsaceus JB14</name>
    <dbReference type="NCBI Taxonomy" id="1447944"/>
    <lineage>
        <taxon>Eukaryota</taxon>
        <taxon>Fungi</taxon>
        <taxon>Dikarya</taxon>
        <taxon>Basidiomycota</taxon>
        <taxon>Agaricomycotina</taxon>
        <taxon>Agaricomycetes</taxon>
        <taxon>Agaricomycetidae</taxon>
        <taxon>Agaricales</taxon>
        <taxon>Marasmiineae</taxon>
        <taxon>Omphalotaceae</taxon>
        <taxon>Gymnopus</taxon>
    </lineage>
</organism>
<evidence type="ECO:0000313" key="1">
    <source>
        <dbReference type="EMBL" id="KAE9387661.1"/>
    </source>
</evidence>
<accession>A0A6A4GPJ3</accession>
<sequence>ILNGFNKGRGGLGYIFTFASGNSAAYRNWCNLDGKMNIIYSVTISDSLRYTTGCTMPSRTHLAGLQIHMYISPSNLYTPLRSHILLRVHGKGVSGMWDGHCHP</sequence>
<protein>
    <submittedName>
        <fullName evidence="1">Uncharacterized protein</fullName>
    </submittedName>
</protein>
<proteinExistence type="predicted"/>